<dbReference type="EMBL" id="JAPQKQ010000001">
    <property type="protein sequence ID" value="KAJ5214424.1"/>
    <property type="molecule type" value="Genomic_DNA"/>
</dbReference>
<gene>
    <name evidence="2" type="ORF">N7449_001593</name>
</gene>
<evidence type="ECO:0000313" key="2">
    <source>
        <dbReference type="EMBL" id="KAJ5214424.1"/>
    </source>
</evidence>
<dbReference type="OrthoDB" id="4357971at2759"/>
<protein>
    <submittedName>
        <fullName evidence="2">Uncharacterized protein</fullName>
    </submittedName>
</protein>
<keyword evidence="3" id="KW-1185">Reference proteome</keyword>
<comment type="caution">
    <text evidence="2">The sequence shown here is derived from an EMBL/GenBank/DDBJ whole genome shotgun (WGS) entry which is preliminary data.</text>
</comment>
<keyword evidence="1" id="KW-0812">Transmembrane</keyword>
<name>A0A9W9N714_9EURO</name>
<organism evidence="2 3">
    <name type="scientific">Penicillium cf. viridicatum</name>
    <dbReference type="NCBI Taxonomy" id="2972119"/>
    <lineage>
        <taxon>Eukaryota</taxon>
        <taxon>Fungi</taxon>
        <taxon>Dikarya</taxon>
        <taxon>Ascomycota</taxon>
        <taxon>Pezizomycotina</taxon>
        <taxon>Eurotiomycetes</taxon>
        <taxon>Eurotiomycetidae</taxon>
        <taxon>Eurotiales</taxon>
        <taxon>Aspergillaceae</taxon>
        <taxon>Penicillium</taxon>
    </lineage>
</organism>
<feature type="transmembrane region" description="Helical" evidence="1">
    <location>
        <begin position="12"/>
        <end position="34"/>
    </location>
</feature>
<keyword evidence="1" id="KW-0472">Membrane</keyword>
<dbReference type="AlphaFoldDB" id="A0A9W9N714"/>
<reference evidence="2" key="1">
    <citation type="submission" date="2022-11" db="EMBL/GenBank/DDBJ databases">
        <authorList>
            <person name="Petersen C."/>
        </authorList>
    </citation>
    <scope>NUCLEOTIDE SEQUENCE</scope>
    <source>
        <strain evidence="2">IBT 20477</strain>
    </source>
</reference>
<proteinExistence type="predicted"/>
<reference evidence="2" key="2">
    <citation type="journal article" date="2023" name="IMA Fungus">
        <title>Comparative genomic study of the Penicillium genus elucidates a diverse pangenome and 15 lateral gene transfer events.</title>
        <authorList>
            <person name="Petersen C."/>
            <person name="Sorensen T."/>
            <person name="Nielsen M.R."/>
            <person name="Sondergaard T.E."/>
            <person name="Sorensen J.L."/>
            <person name="Fitzpatrick D.A."/>
            <person name="Frisvad J.C."/>
            <person name="Nielsen K.L."/>
        </authorList>
    </citation>
    <scope>NUCLEOTIDE SEQUENCE</scope>
    <source>
        <strain evidence="2">IBT 20477</strain>
    </source>
</reference>
<evidence type="ECO:0000313" key="3">
    <source>
        <dbReference type="Proteomes" id="UP001150942"/>
    </source>
</evidence>
<dbReference type="Proteomes" id="UP001150942">
    <property type="component" value="Unassembled WGS sequence"/>
</dbReference>
<evidence type="ECO:0000256" key="1">
    <source>
        <dbReference type="SAM" id="Phobius"/>
    </source>
</evidence>
<sequence>MTSLITLCWSCAPAATLIAAGLGLILFALVLVVLHSRVHRGLKRTADLTVTQENMINIPTWKRSYGLDVQPPYRRESYGFEGK</sequence>
<accession>A0A9W9N714</accession>
<keyword evidence="1" id="KW-1133">Transmembrane helix</keyword>